<dbReference type="AlphaFoldDB" id="A0A9P5XBL9"/>
<feature type="domain" description="SH3" evidence="6">
    <location>
        <begin position="233"/>
        <end position="290"/>
    </location>
</feature>
<evidence type="ECO:0000259" key="6">
    <source>
        <dbReference type="PROSITE" id="PS50002"/>
    </source>
</evidence>
<dbReference type="CDD" id="cd00174">
    <property type="entry name" value="SH3"/>
    <property type="match status" value="1"/>
</dbReference>
<evidence type="ECO:0000313" key="8">
    <source>
        <dbReference type="Proteomes" id="UP000807342"/>
    </source>
</evidence>
<dbReference type="PANTHER" id="PTHR47174:SF3">
    <property type="entry name" value="BRIDGING INTEGRATOR 3"/>
    <property type="match status" value="1"/>
</dbReference>
<dbReference type="EMBL" id="MU151163">
    <property type="protein sequence ID" value="KAF9448382.1"/>
    <property type="molecule type" value="Genomic_DNA"/>
</dbReference>
<evidence type="ECO:0000256" key="1">
    <source>
        <dbReference type="ARBA" id="ARBA00004496"/>
    </source>
</evidence>
<dbReference type="PROSITE" id="PS50002">
    <property type="entry name" value="SH3"/>
    <property type="match status" value="1"/>
</dbReference>
<dbReference type="GO" id="GO:0005737">
    <property type="term" value="C:cytoplasm"/>
    <property type="evidence" value="ECO:0007669"/>
    <property type="project" value="UniProtKB-SubCell"/>
</dbReference>
<dbReference type="SMART" id="SM00326">
    <property type="entry name" value="SH3"/>
    <property type="match status" value="1"/>
</dbReference>
<feature type="compositionally biased region" description="Low complexity" evidence="5">
    <location>
        <begin position="85"/>
        <end position="103"/>
    </location>
</feature>
<dbReference type="Proteomes" id="UP000807342">
    <property type="component" value="Unassembled WGS sequence"/>
</dbReference>
<evidence type="ECO:0000256" key="5">
    <source>
        <dbReference type="SAM" id="MobiDB-lite"/>
    </source>
</evidence>
<evidence type="ECO:0000256" key="2">
    <source>
        <dbReference type="ARBA" id="ARBA00022443"/>
    </source>
</evidence>
<protein>
    <submittedName>
        <fullName evidence="7">SH3-domain-containing protein</fullName>
    </submittedName>
</protein>
<comment type="subcellular location">
    <subcellularLocation>
        <location evidence="1">Cytoplasm</location>
    </subcellularLocation>
</comment>
<reference evidence="7" key="1">
    <citation type="submission" date="2020-11" db="EMBL/GenBank/DDBJ databases">
        <authorList>
            <consortium name="DOE Joint Genome Institute"/>
            <person name="Ahrendt S."/>
            <person name="Riley R."/>
            <person name="Andreopoulos W."/>
            <person name="Labutti K."/>
            <person name="Pangilinan J."/>
            <person name="Ruiz-Duenas F.J."/>
            <person name="Barrasa J.M."/>
            <person name="Sanchez-Garcia M."/>
            <person name="Camarero S."/>
            <person name="Miyauchi S."/>
            <person name="Serrano A."/>
            <person name="Linde D."/>
            <person name="Babiker R."/>
            <person name="Drula E."/>
            <person name="Ayuso-Fernandez I."/>
            <person name="Pacheco R."/>
            <person name="Padilla G."/>
            <person name="Ferreira P."/>
            <person name="Barriuso J."/>
            <person name="Kellner H."/>
            <person name="Castanera R."/>
            <person name="Alfaro M."/>
            <person name="Ramirez L."/>
            <person name="Pisabarro A.G."/>
            <person name="Kuo A."/>
            <person name="Tritt A."/>
            <person name="Lipzen A."/>
            <person name="He G."/>
            <person name="Yan M."/>
            <person name="Ng V."/>
            <person name="Cullen D."/>
            <person name="Martin F."/>
            <person name="Rosso M.-N."/>
            <person name="Henrissat B."/>
            <person name="Hibbett D."/>
            <person name="Martinez A.T."/>
            <person name="Grigoriev I.V."/>
        </authorList>
    </citation>
    <scope>NUCLEOTIDE SEQUENCE</scope>
    <source>
        <strain evidence="7">MF-IS2</strain>
    </source>
</reference>
<evidence type="ECO:0000256" key="3">
    <source>
        <dbReference type="ARBA" id="ARBA00022490"/>
    </source>
</evidence>
<feature type="compositionally biased region" description="Pro residues" evidence="5">
    <location>
        <begin position="211"/>
        <end position="229"/>
    </location>
</feature>
<feature type="region of interest" description="Disordered" evidence="5">
    <location>
        <begin position="129"/>
        <end position="237"/>
    </location>
</feature>
<dbReference type="GO" id="GO:0015629">
    <property type="term" value="C:actin cytoskeleton"/>
    <property type="evidence" value="ECO:0007669"/>
    <property type="project" value="TreeGrafter"/>
</dbReference>
<dbReference type="PRINTS" id="PR00499">
    <property type="entry name" value="P67PHOX"/>
</dbReference>
<dbReference type="InterPro" id="IPR046982">
    <property type="entry name" value="BIN3/RVS161-like"/>
</dbReference>
<dbReference type="GO" id="GO:0006897">
    <property type="term" value="P:endocytosis"/>
    <property type="evidence" value="ECO:0007669"/>
    <property type="project" value="InterPro"/>
</dbReference>
<dbReference type="SUPFAM" id="SSF50044">
    <property type="entry name" value="SH3-domain"/>
    <property type="match status" value="1"/>
</dbReference>
<keyword evidence="3" id="KW-0963">Cytoplasm</keyword>
<name>A0A9P5XBL9_9AGAR</name>
<dbReference type="GO" id="GO:0051666">
    <property type="term" value="P:actin cortical patch localization"/>
    <property type="evidence" value="ECO:0007669"/>
    <property type="project" value="InterPro"/>
</dbReference>
<dbReference type="Pfam" id="PF14604">
    <property type="entry name" value="SH3_9"/>
    <property type="match status" value="1"/>
</dbReference>
<evidence type="ECO:0000256" key="4">
    <source>
        <dbReference type="PROSITE-ProRule" id="PRU00192"/>
    </source>
</evidence>
<dbReference type="PRINTS" id="PR00452">
    <property type="entry name" value="SH3DOMAIN"/>
</dbReference>
<dbReference type="InterPro" id="IPR001452">
    <property type="entry name" value="SH3_domain"/>
</dbReference>
<dbReference type="PANTHER" id="PTHR47174">
    <property type="entry name" value="BRIDGING INTEGRATOR 3"/>
    <property type="match status" value="1"/>
</dbReference>
<comment type="caution">
    <text evidence="7">The sequence shown here is derived from an EMBL/GenBank/DDBJ whole genome shotgun (WGS) entry which is preliminary data.</text>
</comment>
<keyword evidence="2 4" id="KW-0728">SH3 domain</keyword>
<organism evidence="7 8">
    <name type="scientific">Macrolepiota fuliginosa MF-IS2</name>
    <dbReference type="NCBI Taxonomy" id="1400762"/>
    <lineage>
        <taxon>Eukaryota</taxon>
        <taxon>Fungi</taxon>
        <taxon>Dikarya</taxon>
        <taxon>Basidiomycota</taxon>
        <taxon>Agaricomycotina</taxon>
        <taxon>Agaricomycetes</taxon>
        <taxon>Agaricomycetidae</taxon>
        <taxon>Agaricales</taxon>
        <taxon>Agaricineae</taxon>
        <taxon>Agaricaceae</taxon>
        <taxon>Macrolepiota</taxon>
    </lineage>
</organism>
<proteinExistence type="predicted"/>
<evidence type="ECO:0000313" key="7">
    <source>
        <dbReference type="EMBL" id="KAF9448382.1"/>
    </source>
</evidence>
<gene>
    <name evidence="7" type="ORF">P691DRAFT_729734</name>
</gene>
<dbReference type="Gene3D" id="2.30.30.40">
    <property type="entry name" value="SH3 Domains"/>
    <property type="match status" value="1"/>
</dbReference>
<dbReference type="OrthoDB" id="10255128at2759"/>
<feature type="compositionally biased region" description="Polar residues" evidence="5">
    <location>
        <begin position="152"/>
        <end position="193"/>
    </location>
</feature>
<dbReference type="InterPro" id="IPR036028">
    <property type="entry name" value="SH3-like_dom_sf"/>
</dbReference>
<accession>A0A9P5XBL9</accession>
<feature type="region of interest" description="Disordered" evidence="5">
    <location>
        <begin position="78"/>
        <end position="116"/>
    </location>
</feature>
<keyword evidence="8" id="KW-1185">Reference proteome</keyword>
<dbReference type="GO" id="GO:0008289">
    <property type="term" value="F:lipid binding"/>
    <property type="evidence" value="ECO:0007669"/>
    <property type="project" value="TreeGrafter"/>
</dbReference>
<dbReference type="GO" id="GO:0097320">
    <property type="term" value="P:plasma membrane tubulation"/>
    <property type="evidence" value="ECO:0007669"/>
    <property type="project" value="TreeGrafter"/>
</dbReference>
<sequence>MVFTNLGTHEKDAFFTLLDEYFASRPEIFSATNNSSPTPTNANPFRKEITGAQAHAAAAAAGRAGDAAARFVSAGLKNMNSTSHSPTAGGRATPPAPASATAGQHGDSDNMDTRSGGSLADRIAAMQGGAKRNDTGGSGGAADRPASHGVSGLSSTRKFGDVDTSSAKNFFGSLRNTSSNPPKSFQATHSSGPADNVPSAFPPKNSGSKFGPPPTRAAVPPPPPPPQPQPQEEEGDWAEAIYGYDSAEPGDLELTEGMRVLVIERTSGDWWTGEANGKKGLFPASYVQLL</sequence>